<organism evidence="1 2">
    <name type="scientific">Eretmocerus hayati</name>
    <dbReference type="NCBI Taxonomy" id="131215"/>
    <lineage>
        <taxon>Eukaryota</taxon>
        <taxon>Metazoa</taxon>
        <taxon>Ecdysozoa</taxon>
        <taxon>Arthropoda</taxon>
        <taxon>Hexapoda</taxon>
        <taxon>Insecta</taxon>
        <taxon>Pterygota</taxon>
        <taxon>Neoptera</taxon>
        <taxon>Endopterygota</taxon>
        <taxon>Hymenoptera</taxon>
        <taxon>Apocrita</taxon>
        <taxon>Proctotrupomorpha</taxon>
        <taxon>Chalcidoidea</taxon>
        <taxon>Aphelinidae</taxon>
        <taxon>Aphelininae</taxon>
        <taxon>Eretmocerus</taxon>
    </lineage>
</organism>
<protein>
    <submittedName>
        <fullName evidence="1">Uncharacterized protein</fullName>
    </submittedName>
</protein>
<dbReference type="EMBL" id="CM056742">
    <property type="protein sequence ID" value="KAJ8675238.1"/>
    <property type="molecule type" value="Genomic_DNA"/>
</dbReference>
<reference evidence="1" key="1">
    <citation type="submission" date="2023-04" db="EMBL/GenBank/DDBJ databases">
        <title>A chromosome-level genome assembly of the parasitoid wasp Eretmocerus hayati.</title>
        <authorList>
            <person name="Zhong Y."/>
            <person name="Liu S."/>
            <person name="Liu Y."/>
        </authorList>
    </citation>
    <scope>NUCLEOTIDE SEQUENCE</scope>
    <source>
        <strain evidence="1">ZJU_SS_LIU_2023</strain>
    </source>
</reference>
<gene>
    <name evidence="1" type="ORF">QAD02_011024</name>
</gene>
<dbReference type="Proteomes" id="UP001239111">
    <property type="component" value="Chromosome 2"/>
</dbReference>
<sequence length="295" mass="34476">MYPRGDRDDDKDYISIYLDSVTGIFQARVQFSITDKQGRILYFACLPGALFKANKDSWGFRKFKHNECLMDDNLLTTSADSQHEKTLTVVCEIIFDASIERGPIFKLDNEPWHEQMRDFEKLIDDEQYSDIILTIKEKKIHAHKNILAARSPVFAEIFTRLTCDLQENERPSVPIQDTNYYVMRELLRFIYAGTVDDIDGIARELFIAADKYSINTLKIECESRLIQNIHNETVFDYLNLASLHNAPNLKDRCMEFFKTNVKRIVQLSDFKLSQFDKNIVDDVFQVIADSWRIEN</sequence>
<keyword evidence="2" id="KW-1185">Reference proteome</keyword>
<evidence type="ECO:0000313" key="2">
    <source>
        <dbReference type="Proteomes" id="UP001239111"/>
    </source>
</evidence>
<accession>A0ACC2NWJ6</accession>
<name>A0ACC2NWJ6_9HYME</name>
<proteinExistence type="predicted"/>
<comment type="caution">
    <text evidence="1">The sequence shown here is derived from an EMBL/GenBank/DDBJ whole genome shotgun (WGS) entry which is preliminary data.</text>
</comment>
<evidence type="ECO:0000313" key="1">
    <source>
        <dbReference type="EMBL" id="KAJ8675238.1"/>
    </source>
</evidence>